<protein>
    <recommendedName>
        <fullName evidence="4">3-oxoacyl-[acyl-carrier-protein] reductase MabA</fullName>
    </recommendedName>
</protein>
<evidence type="ECO:0000256" key="3">
    <source>
        <dbReference type="ARBA" id="ARBA00022512"/>
    </source>
</evidence>
<comment type="catalytic activity">
    <reaction evidence="5">
        <text>a (3R)-hydroxyacyl-[ACP] + NADP(+) = a 3-oxoacyl-[ACP] + NADPH + H(+)</text>
        <dbReference type="Rhea" id="RHEA:17397"/>
        <dbReference type="Rhea" id="RHEA-COMP:9916"/>
        <dbReference type="Rhea" id="RHEA-COMP:9945"/>
        <dbReference type="ChEBI" id="CHEBI:15378"/>
        <dbReference type="ChEBI" id="CHEBI:57783"/>
        <dbReference type="ChEBI" id="CHEBI:58349"/>
        <dbReference type="ChEBI" id="CHEBI:78776"/>
        <dbReference type="ChEBI" id="CHEBI:78827"/>
        <dbReference type="EC" id="1.1.1.100"/>
    </reaction>
    <physiologicalReaction direction="right-to-left" evidence="5">
        <dbReference type="Rhea" id="RHEA:17399"/>
    </physiologicalReaction>
</comment>
<comment type="caution">
    <text evidence="6">The sequence shown here is derived from an EMBL/GenBank/DDBJ whole genome shotgun (WGS) entry which is preliminary data.</text>
</comment>
<evidence type="ECO:0000256" key="4">
    <source>
        <dbReference type="ARBA" id="ARBA00040781"/>
    </source>
</evidence>
<organism evidence="6 7">
    <name type="scientific">Mycolicibacter minnesotensis</name>
    <dbReference type="NCBI Taxonomy" id="1118379"/>
    <lineage>
        <taxon>Bacteria</taxon>
        <taxon>Bacillati</taxon>
        <taxon>Actinomycetota</taxon>
        <taxon>Actinomycetes</taxon>
        <taxon>Mycobacteriales</taxon>
        <taxon>Mycobacteriaceae</taxon>
        <taxon>Mycolicibacter</taxon>
    </lineage>
</organism>
<dbReference type="PANTHER" id="PTHR42879:SF6">
    <property type="entry name" value="NADPH-DEPENDENT REDUCTASE BACG"/>
    <property type="match status" value="1"/>
</dbReference>
<proteinExistence type="inferred from homology"/>
<dbReference type="Pfam" id="PF13561">
    <property type="entry name" value="adh_short_C2"/>
    <property type="match status" value="1"/>
</dbReference>
<sequence length="260" mass="26578">MDLGIAGRWAVVGASSRGLGRACAQALAAEGVNVVINGRDRVSLQATVADLSGAHPDVAVRAVVADLATATGRAELLDVCPNPDILVTNNAGPQPGSLLDIDDAALTHALEGHFFAPIALVRAVIGGMRERRFGRIVNITSAMVATPNPLMAASSGARTGLTSVMKGLQRQTVSDNVTINQLMPERIDSGRQQQLATLEAAALGISVEAARQRQAASIAAGRLGEPAEVGAACAFLCSAHAGYISGVSLRLDGGSYPGLL</sequence>
<reference evidence="6 7" key="1">
    <citation type="submission" date="2017-02" db="EMBL/GenBank/DDBJ databases">
        <title>The new phylogeny of genus Mycobacterium.</title>
        <authorList>
            <person name="Tortoli E."/>
            <person name="Trovato A."/>
            <person name="Cirillo D.M."/>
        </authorList>
    </citation>
    <scope>NUCLEOTIDE SEQUENCE [LARGE SCALE GENOMIC DNA]</scope>
    <source>
        <strain evidence="6 7">DSM 45633</strain>
    </source>
</reference>
<evidence type="ECO:0000313" key="7">
    <source>
        <dbReference type="Proteomes" id="UP000192320"/>
    </source>
</evidence>
<keyword evidence="7" id="KW-1185">Reference proteome</keyword>
<keyword evidence="3" id="KW-0964">Secreted</keyword>
<dbReference type="RefSeq" id="WP_083024558.1">
    <property type="nucleotide sequence ID" value="NZ_AP022589.1"/>
</dbReference>
<dbReference type="PRINTS" id="PR00081">
    <property type="entry name" value="GDHRDH"/>
</dbReference>
<accession>A0A7I7R187</accession>
<dbReference type="PANTHER" id="PTHR42879">
    <property type="entry name" value="3-OXOACYL-(ACYL-CARRIER-PROTEIN) REDUCTASE"/>
    <property type="match status" value="1"/>
</dbReference>
<dbReference type="InterPro" id="IPR050259">
    <property type="entry name" value="SDR"/>
</dbReference>
<evidence type="ECO:0000256" key="5">
    <source>
        <dbReference type="ARBA" id="ARBA00047400"/>
    </source>
</evidence>
<dbReference type="Proteomes" id="UP000192320">
    <property type="component" value="Unassembled WGS sequence"/>
</dbReference>
<dbReference type="EMBL" id="MVHZ01000005">
    <property type="protein sequence ID" value="ORB02113.1"/>
    <property type="molecule type" value="Genomic_DNA"/>
</dbReference>
<gene>
    <name evidence="6" type="ORF">BST33_07285</name>
</gene>
<dbReference type="SUPFAM" id="SSF51735">
    <property type="entry name" value="NAD(P)-binding Rossmann-fold domains"/>
    <property type="match status" value="1"/>
</dbReference>
<dbReference type="InterPro" id="IPR002347">
    <property type="entry name" value="SDR_fam"/>
</dbReference>
<keyword evidence="3" id="KW-0134">Cell wall</keyword>
<dbReference type="Gene3D" id="3.40.50.720">
    <property type="entry name" value="NAD(P)-binding Rossmann-like Domain"/>
    <property type="match status" value="1"/>
</dbReference>
<dbReference type="GO" id="GO:0004316">
    <property type="term" value="F:3-oxoacyl-[acyl-carrier-protein] reductase (NADPH) activity"/>
    <property type="evidence" value="ECO:0007669"/>
    <property type="project" value="UniProtKB-EC"/>
</dbReference>
<dbReference type="AlphaFoldDB" id="A0A7I7R187"/>
<evidence type="ECO:0000313" key="6">
    <source>
        <dbReference type="EMBL" id="ORB02113.1"/>
    </source>
</evidence>
<dbReference type="InterPro" id="IPR036291">
    <property type="entry name" value="NAD(P)-bd_dom_sf"/>
</dbReference>
<comment type="subcellular location">
    <subcellularLocation>
        <location evidence="1">Secreted</location>
        <location evidence="1">Cell wall</location>
    </subcellularLocation>
</comment>
<evidence type="ECO:0000256" key="1">
    <source>
        <dbReference type="ARBA" id="ARBA00004191"/>
    </source>
</evidence>
<name>A0A7I7R187_9MYCO</name>
<dbReference type="OrthoDB" id="5242555at2"/>
<comment type="similarity">
    <text evidence="2">Belongs to the short-chain dehydrogenases/reductases (SDR) family.</text>
</comment>
<evidence type="ECO:0000256" key="2">
    <source>
        <dbReference type="ARBA" id="ARBA00006484"/>
    </source>
</evidence>